<dbReference type="SUPFAM" id="SSF103473">
    <property type="entry name" value="MFS general substrate transporter"/>
    <property type="match status" value="1"/>
</dbReference>
<dbReference type="PANTHER" id="PTHR23507:SF1">
    <property type="entry name" value="FI18259P1-RELATED"/>
    <property type="match status" value="1"/>
</dbReference>
<feature type="transmembrane region" description="Helical" evidence="5">
    <location>
        <begin position="421"/>
        <end position="443"/>
    </location>
</feature>
<dbReference type="GO" id="GO:0016020">
    <property type="term" value="C:membrane"/>
    <property type="evidence" value="ECO:0007669"/>
    <property type="project" value="UniProtKB-SubCell"/>
</dbReference>
<feature type="transmembrane region" description="Helical" evidence="5">
    <location>
        <begin position="356"/>
        <end position="378"/>
    </location>
</feature>
<evidence type="ECO:0000256" key="1">
    <source>
        <dbReference type="ARBA" id="ARBA00004141"/>
    </source>
</evidence>
<feature type="transmembrane region" description="Helical" evidence="5">
    <location>
        <begin position="331"/>
        <end position="350"/>
    </location>
</feature>
<evidence type="ECO:0000256" key="4">
    <source>
        <dbReference type="ARBA" id="ARBA00023136"/>
    </source>
</evidence>
<feature type="transmembrane region" description="Helical" evidence="5">
    <location>
        <begin position="300"/>
        <end position="319"/>
    </location>
</feature>
<accession>A0A8J4YBQ6</accession>
<sequence>MFKVTVEPAVLLYCVSYVVQLRVLQDFIFSKLCREHYTKQVCDASWRAASVGEGAWVQQEVVGYVMWLSVIASIISFIMAQFLGVALDGHSSKVVMIAPFMGFLAMHVVCVVVTAVPSLPLSLLYVGAALNGLSGGYPVFKSAVSSYVVRTVSSQERTYRLSVVEGMVFLGSALGPFILQQVITSTTSPHDYILLGSEVILVVAVLYIVVFLPDSPSTSLKSSEVPAEDSGESDYTPVKTVLQEFMGSVAIVLRHRPAGLRTSILLLILADFFIAIVFSAEFDLLYVYMHSHLKFDLAQFSLYLAIKNLVNGISLLGLLPALRRAFDISDATLGILGGASRVAAFTMLGLNQSHALVFLVPFLDVFGQYLFVVLRSSLCGLVDPKEQGRVLTVLSSLAQMSMLTGSLLFDNVYPAFVTLGHPGYTFLIAATSMATATAIFVCIRWRQSAMATCEETRPLLR</sequence>
<dbReference type="AlphaFoldDB" id="A0A8J4YBQ6"/>
<comment type="caution">
    <text evidence="6">The sequence shown here is derived from an EMBL/GenBank/DDBJ whole genome shotgun (WGS) entry which is preliminary data.</text>
</comment>
<feature type="transmembrane region" description="Helical" evidence="5">
    <location>
        <begin position="64"/>
        <end position="87"/>
    </location>
</feature>
<reference evidence="6" key="1">
    <citation type="submission" date="2020-07" db="EMBL/GenBank/DDBJ databases">
        <title>The High-quality genome of the commercially important snow crab, Chionoecetes opilio.</title>
        <authorList>
            <person name="Jeong J.-H."/>
            <person name="Ryu S."/>
        </authorList>
    </citation>
    <scope>NUCLEOTIDE SEQUENCE</scope>
    <source>
        <strain evidence="6">MADBK_172401_WGS</strain>
        <tissue evidence="6">Digestive gland</tissue>
    </source>
</reference>
<dbReference type="EMBL" id="JACEEZ010012186">
    <property type="protein sequence ID" value="KAG0720816.1"/>
    <property type="molecule type" value="Genomic_DNA"/>
</dbReference>
<gene>
    <name evidence="6" type="primary">SLC46A3</name>
    <name evidence="6" type="ORF">GWK47_047680</name>
</gene>
<feature type="transmembrane region" description="Helical" evidence="5">
    <location>
        <begin position="122"/>
        <end position="140"/>
    </location>
</feature>
<feature type="transmembrane region" description="Helical" evidence="5">
    <location>
        <begin position="94"/>
        <end position="116"/>
    </location>
</feature>
<evidence type="ECO:0000256" key="2">
    <source>
        <dbReference type="ARBA" id="ARBA00022692"/>
    </source>
</evidence>
<proteinExistence type="predicted"/>
<feature type="transmembrane region" description="Helical" evidence="5">
    <location>
        <begin position="264"/>
        <end position="288"/>
    </location>
</feature>
<dbReference type="PANTHER" id="PTHR23507">
    <property type="entry name" value="ZGC:174356"/>
    <property type="match status" value="1"/>
</dbReference>
<keyword evidence="4 5" id="KW-0472">Membrane</keyword>
<dbReference type="Gene3D" id="1.20.1250.20">
    <property type="entry name" value="MFS general substrate transporter like domains"/>
    <property type="match status" value="1"/>
</dbReference>
<organism evidence="6 7">
    <name type="scientific">Chionoecetes opilio</name>
    <name type="common">Atlantic snow crab</name>
    <name type="synonym">Cancer opilio</name>
    <dbReference type="NCBI Taxonomy" id="41210"/>
    <lineage>
        <taxon>Eukaryota</taxon>
        <taxon>Metazoa</taxon>
        <taxon>Ecdysozoa</taxon>
        <taxon>Arthropoda</taxon>
        <taxon>Crustacea</taxon>
        <taxon>Multicrustacea</taxon>
        <taxon>Malacostraca</taxon>
        <taxon>Eumalacostraca</taxon>
        <taxon>Eucarida</taxon>
        <taxon>Decapoda</taxon>
        <taxon>Pleocyemata</taxon>
        <taxon>Brachyura</taxon>
        <taxon>Eubrachyura</taxon>
        <taxon>Majoidea</taxon>
        <taxon>Majidae</taxon>
        <taxon>Chionoecetes</taxon>
    </lineage>
</organism>
<dbReference type="Pfam" id="PF07690">
    <property type="entry name" value="MFS_1"/>
    <property type="match status" value="1"/>
</dbReference>
<dbReference type="OrthoDB" id="3026777at2759"/>
<feature type="transmembrane region" description="Helical" evidence="5">
    <location>
        <begin position="161"/>
        <end position="180"/>
    </location>
</feature>
<feature type="transmembrane region" description="Helical" evidence="5">
    <location>
        <begin position="390"/>
        <end position="409"/>
    </location>
</feature>
<dbReference type="InterPro" id="IPR011701">
    <property type="entry name" value="MFS"/>
</dbReference>
<dbReference type="GO" id="GO:0022857">
    <property type="term" value="F:transmembrane transporter activity"/>
    <property type="evidence" value="ECO:0007669"/>
    <property type="project" value="InterPro"/>
</dbReference>
<feature type="transmembrane region" description="Helical" evidence="5">
    <location>
        <begin position="192"/>
        <end position="212"/>
    </location>
</feature>
<evidence type="ECO:0000313" key="7">
    <source>
        <dbReference type="Proteomes" id="UP000770661"/>
    </source>
</evidence>
<keyword evidence="3 5" id="KW-1133">Transmembrane helix</keyword>
<evidence type="ECO:0000256" key="3">
    <source>
        <dbReference type="ARBA" id="ARBA00022989"/>
    </source>
</evidence>
<evidence type="ECO:0000256" key="5">
    <source>
        <dbReference type="SAM" id="Phobius"/>
    </source>
</evidence>
<dbReference type="InterPro" id="IPR036259">
    <property type="entry name" value="MFS_trans_sf"/>
</dbReference>
<evidence type="ECO:0000313" key="6">
    <source>
        <dbReference type="EMBL" id="KAG0720816.1"/>
    </source>
</evidence>
<keyword evidence="7" id="KW-1185">Reference proteome</keyword>
<dbReference type="Proteomes" id="UP000770661">
    <property type="component" value="Unassembled WGS sequence"/>
</dbReference>
<name>A0A8J4YBQ6_CHIOP</name>
<comment type="subcellular location">
    <subcellularLocation>
        <location evidence="1">Membrane</location>
        <topology evidence="1">Multi-pass membrane protein</topology>
    </subcellularLocation>
</comment>
<keyword evidence="2 5" id="KW-0812">Transmembrane</keyword>
<protein>
    <submittedName>
        <fullName evidence="6">Solute carrier family 46 member 3</fullName>
    </submittedName>
</protein>